<name>A0AAV7MS67_PLEWA</name>
<dbReference type="AlphaFoldDB" id="A0AAV7MS67"/>
<comment type="caution">
    <text evidence="2">The sequence shown here is derived from an EMBL/GenBank/DDBJ whole genome shotgun (WGS) entry which is preliminary data.</text>
</comment>
<evidence type="ECO:0000256" key="1">
    <source>
        <dbReference type="SAM" id="MobiDB-lite"/>
    </source>
</evidence>
<evidence type="ECO:0000313" key="2">
    <source>
        <dbReference type="EMBL" id="KAJ1106591.1"/>
    </source>
</evidence>
<reference evidence="2" key="1">
    <citation type="journal article" date="2022" name="bioRxiv">
        <title>Sequencing and chromosome-scale assembly of the giantPleurodeles waltlgenome.</title>
        <authorList>
            <person name="Brown T."/>
            <person name="Elewa A."/>
            <person name="Iarovenko S."/>
            <person name="Subramanian E."/>
            <person name="Araus A.J."/>
            <person name="Petzold A."/>
            <person name="Susuki M."/>
            <person name="Suzuki K.-i.T."/>
            <person name="Hayashi T."/>
            <person name="Toyoda A."/>
            <person name="Oliveira C."/>
            <person name="Osipova E."/>
            <person name="Leigh N.D."/>
            <person name="Simon A."/>
            <person name="Yun M.H."/>
        </authorList>
    </citation>
    <scope>NUCLEOTIDE SEQUENCE</scope>
    <source>
        <strain evidence="2">20211129_DDA</strain>
        <tissue evidence="2">Liver</tissue>
    </source>
</reference>
<accession>A0AAV7MS67</accession>
<keyword evidence="3" id="KW-1185">Reference proteome</keyword>
<dbReference type="EMBL" id="JANPWB010000013">
    <property type="protein sequence ID" value="KAJ1106591.1"/>
    <property type="molecule type" value="Genomic_DNA"/>
</dbReference>
<organism evidence="2 3">
    <name type="scientific">Pleurodeles waltl</name>
    <name type="common">Iberian ribbed newt</name>
    <dbReference type="NCBI Taxonomy" id="8319"/>
    <lineage>
        <taxon>Eukaryota</taxon>
        <taxon>Metazoa</taxon>
        <taxon>Chordata</taxon>
        <taxon>Craniata</taxon>
        <taxon>Vertebrata</taxon>
        <taxon>Euteleostomi</taxon>
        <taxon>Amphibia</taxon>
        <taxon>Batrachia</taxon>
        <taxon>Caudata</taxon>
        <taxon>Salamandroidea</taxon>
        <taxon>Salamandridae</taxon>
        <taxon>Pleurodelinae</taxon>
        <taxon>Pleurodeles</taxon>
    </lineage>
</organism>
<protein>
    <submittedName>
        <fullName evidence="2">Uncharacterized protein</fullName>
    </submittedName>
</protein>
<evidence type="ECO:0000313" key="3">
    <source>
        <dbReference type="Proteomes" id="UP001066276"/>
    </source>
</evidence>
<dbReference type="Proteomes" id="UP001066276">
    <property type="component" value="Chromosome 9"/>
</dbReference>
<feature type="region of interest" description="Disordered" evidence="1">
    <location>
        <begin position="1"/>
        <end position="23"/>
    </location>
</feature>
<feature type="compositionally biased region" description="Low complexity" evidence="1">
    <location>
        <begin position="1"/>
        <end position="13"/>
    </location>
</feature>
<gene>
    <name evidence="2" type="ORF">NDU88_003992</name>
</gene>
<sequence>MARAAASVAPRMRAATKKKKKLERGTRGSCVPCVLEALTARAIWLGKRTRGWAELGRFPSDAVRQSTAHAEVVCRMCLRPRLHELFGSANARWVR</sequence>
<proteinExistence type="predicted"/>